<gene>
    <name evidence="1" type="ORF">A4W93_15455</name>
</gene>
<name>A0A1W6LAI0_9BURK</name>
<keyword evidence="2" id="KW-1185">Reference proteome</keyword>
<evidence type="ECO:0000313" key="1">
    <source>
        <dbReference type="EMBL" id="ARN21178.1"/>
    </source>
</evidence>
<dbReference type="RefSeq" id="WP_085751466.1">
    <property type="nucleotide sequence ID" value="NZ_BSPR01000004.1"/>
</dbReference>
<dbReference type="STRING" id="946333.A4W93_15455"/>
<dbReference type="AlphaFoldDB" id="A0A1W6LAI0"/>
<dbReference type="EMBL" id="CP015118">
    <property type="protein sequence ID" value="ARN21178.1"/>
    <property type="molecule type" value="Genomic_DNA"/>
</dbReference>
<sequence>MHKLSSLLAALGVACVSSASAQDAQDLAKKLSNPVAALISVPFQLNHDQDFGPGRQGHKTYLNVQPVVPISLNAEWNVISRTILPLVDQKDVTPGTSQSGLGDTTQSFFFSPKAPTAGGLIWGVGPVLLLPTGTDPLLSARKWGLGPTGVLLKQDGPWTLGALANHIWGFGGVDSRQDVSSTFLQPFVSYTTPHAWTFLLNTESTYDWKNEQWAVPVNLVVSKLVKFGGQPVSLGVGARYWADGPESGPHGWGARLLVTFLFPK</sequence>
<dbReference type="KEGG" id="rgu:A4W93_15455"/>
<dbReference type="OrthoDB" id="9809066at2"/>
<evidence type="ECO:0000313" key="2">
    <source>
        <dbReference type="Proteomes" id="UP000193427"/>
    </source>
</evidence>
<reference evidence="1 2" key="1">
    <citation type="submission" date="2016-04" db="EMBL/GenBank/DDBJ databases">
        <title>Complete genome sequence of natural rubber-degrading, novel Gram-negative bacterium, Rhizobacter gummiphilus strain NS21.</title>
        <authorList>
            <person name="Tabata M."/>
            <person name="Kasai D."/>
            <person name="Fukuda M."/>
        </authorList>
    </citation>
    <scope>NUCLEOTIDE SEQUENCE [LARGE SCALE GENOMIC DNA]</scope>
    <source>
        <strain evidence="1 2">NS21</strain>
    </source>
</reference>
<dbReference type="PROSITE" id="PS51257">
    <property type="entry name" value="PROKAR_LIPOPROTEIN"/>
    <property type="match status" value="1"/>
</dbReference>
<protein>
    <submittedName>
        <fullName evidence="1">Uncharacterized protein</fullName>
    </submittedName>
</protein>
<dbReference type="Proteomes" id="UP000193427">
    <property type="component" value="Chromosome"/>
</dbReference>
<proteinExistence type="predicted"/>
<organism evidence="1 2">
    <name type="scientific">Piscinibacter gummiphilus</name>
    <dbReference type="NCBI Taxonomy" id="946333"/>
    <lineage>
        <taxon>Bacteria</taxon>
        <taxon>Pseudomonadati</taxon>
        <taxon>Pseudomonadota</taxon>
        <taxon>Betaproteobacteria</taxon>
        <taxon>Burkholderiales</taxon>
        <taxon>Sphaerotilaceae</taxon>
        <taxon>Piscinibacter</taxon>
    </lineage>
</organism>
<accession>A0A1W6LAI0</accession>